<evidence type="ECO:0000313" key="1">
    <source>
        <dbReference type="EMBL" id="SUG14594.1"/>
    </source>
</evidence>
<gene>
    <name evidence="1" type="ORF">NCTC7295_02235</name>
</gene>
<dbReference type="Proteomes" id="UP000254124">
    <property type="component" value="Unassembled WGS sequence"/>
</dbReference>
<reference evidence="1 2" key="1">
    <citation type="submission" date="2018-06" db="EMBL/GenBank/DDBJ databases">
        <authorList>
            <consortium name="Pathogen Informatics"/>
            <person name="Doyle S."/>
        </authorList>
    </citation>
    <scope>NUCLEOTIDE SEQUENCE [LARGE SCALE GENOMIC DNA]</scope>
    <source>
        <strain evidence="1 2">NCTC7295</strain>
    </source>
</reference>
<proteinExistence type="predicted"/>
<accession>A0A379S565</accession>
<dbReference type="EMBL" id="UGWZ01000001">
    <property type="protein sequence ID" value="SUG14594.1"/>
    <property type="molecule type" value="Genomic_DNA"/>
</dbReference>
<name>A0A379S565_SALER</name>
<organism evidence="1 2">
    <name type="scientific">Salmonella enterica subsp. arizonae</name>
    <dbReference type="NCBI Taxonomy" id="59203"/>
    <lineage>
        <taxon>Bacteria</taxon>
        <taxon>Pseudomonadati</taxon>
        <taxon>Pseudomonadota</taxon>
        <taxon>Gammaproteobacteria</taxon>
        <taxon>Enterobacterales</taxon>
        <taxon>Enterobacteriaceae</taxon>
        <taxon>Salmonella</taxon>
    </lineage>
</organism>
<sequence>MKCYVLTRLLLGIFQRYGGFSRPKSDMKQHTSFGKKCY</sequence>
<dbReference type="AlphaFoldDB" id="A0A379S565"/>
<evidence type="ECO:0000313" key="2">
    <source>
        <dbReference type="Proteomes" id="UP000254124"/>
    </source>
</evidence>
<protein>
    <submittedName>
        <fullName evidence="1">Uncharacterized protein</fullName>
    </submittedName>
</protein>